<dbReference type="EMBL" id="JANPWB010000006">
    <property type="protein sequence ID" value="KAJ1175659.1"/>
    <property type="molecule type" value="Genomic_DNA"/>
</dbReference>
<dbReference type="AlphaFoldDB" id="A0AAV7TIC1"/>
<reference evidence="1" key="1">
    <citation type="journal article" date="2022" name="bioRxiv">
        <title>Sequencing and chromosome-scale assembly of the giantPleurodeles waltlgenome.</title>
        <authorList>
            <person name="Brown T."/>
            <person name="Elewa A."/>
            <person name="Iarovenko S."/>
            <person name="Subramanian E."/>
            <person name="Araus A.J."/>
            <person name="Petzold A."/>
            <person name="Susuki M."/>
            <person name="Suzuki K.-i.T."/>
            <person name="Hayashi T."/>
            <person name="Toyoda A."/>
            <person name="Oliveira C."/>
            <person name="Osipova E."/>
            <person name="Leigh N.D."/>
            <person name="Simon A."/>
            <person name="Yun M.H."/>
        </authorList>
    </citation>
    <scope>NUCLEOTIDE SEQUENCE</scope>
    <source>
        <strain evidence="1">20211129_DDA</strain>
        <tissue evidence="1">Liver</tissue>
    </source>
</reference>
<protein>
    <submittedName>
        <fullName evidence="1">Uncharacterized protein</fullName>
    </submittedName>
</protein>
<accession>A0AAV7TIC1</accession>
<evidence type="ECO:0000313" key="1">
    <source>
        <dbReference type="EMBL" id="KAJ1175659.1"/>
    </source>
</evidence>
<keyword evidence="2" id="KW-1185">Reference proteome</keyword>
<dbReference type="Proteomes" id="UP001066276">
    <property type="component" value="Chromosome 3_2"/>
</dbReference>
<gene>
    <name evidence="1" type="ORF">NDU88_000946</name>
</gene>
<name>A0AAV7TIC1_PLEWA</name>
<proteinExistence type="predicted"/>
<organism evidence="1 2">
    <name type="scientific">Pleurodeles waltl</name>
    <name type="common">Iberian ribbed newt</name>
    <dbReference type="NCBI Taxonomy" id="8319"/>
    <lineage>
        <taxon>Eukaryota</taxon>
        <taxon>Metazoa</taxon>
        <taxon>Chordata</taxon>
        <taxon>Craniata</taxon>
        <taxon>Vertebrata</taxon>
        <taxon>Euteleostomi</taxon>
        <taxon>Amphibia</taxon>
        <taxon>Batrachia</taxon>
        <taxon>Caudata</taxon>
        <taxon>Salamandroidea</taxon>
        <taxon>Salamandridae</taxon>
        <taxon>Pleurodelinae</taxon>
        <taxon>Pleurodeles</taxon>
    </lineage>
</organism>
<sequence length="85" mass="9442">MLPRQLPLSASVRSKDDWRQHCSRIFLVPCGAVFWKVKPRDCGQECRIQPGPACGGQERAAAAVFLWRLQPSWVCGGVRLPPDGP</sequence>
<comment type="caution">
    <text evidence="1">The sequence shown here is derived from an EMBL/GenBank/DDBJ whole genome shotgun (WGS) entry which is preliminary data.</text>
</comment>
<evidence type="ECO:0000313" key="2">
    <source>
        <dbReference type="Proteomes" id="UP001066276"/>
    </source>
</evidence>